<dbReference type="SUPFAM" id="SSF55874">
    <property type="entry name" value="ATPase domain of HSP90 chaperone/DNA topoisomerase II/histidine kinase"/>
    <property type="match status" value="1"/>
</dbReference>
<dbReference type="Pfam" id="PF13581">
    <property type="entry name" value="HATPase_c_2"/>
    <property type="match status" value="1"/>
</dbReference>
<dbReference type="PANTHER" id="PTHR35526">
    <property type="entry name" value="ANTI-SIGMA-F FACTOR RSBW-RELATED"/>
    <property type="match status" value="1"/>
</dbReference>
<dbReference type="InterPro" id="IPR003594">
    <property type="entry name" value="HATPase_dom"/>
</dbReference>
<feature type="region of interest" description="Disordered" evidence="2">
    <location>
        <begin position="1"/>
        <end position="21"/>
    </location>
</feature>
<dbReference type="AlphaFoldDB" id="A0A0K2APG3"/>
<dbReference type="KEGG" id="samb:SAM23877_1844"/>
<keyword evidence="1" id="KW-0418">Kinase</keyword>
<dbReference type="InterPro" id="IPR036890">
    <property type="entry name" value="HATPase_C_sf"/>
</dbReference>
<protein>
    <submittedName>
        <fullName evidence="4">Putative regulatory protein</fullName>
    </submittedName>
</protein>
<sequence>MTEGSTAVPGTAGDRSPLPTTAAEARAQVQDLLDTHPEAPSRMVINDILLVTSELVTNALRHGGGLTAFHVAREPDGLRVAVTDRSPDLPRTSASASSHDPAGRLGGFGWPLIQRLSRSVTITPAPPGKTIEAVLAYDLPAL</sequence>
<gene>
    <name evidence="4" type="ORF">SAM23877_1844</name>
</gene>
<reference evidence="5" key="1">
    <citation type="journal article" date="2015" name="J. Biotechnol.">
        <title>Complete genome sequence of Streptomyces ambofaciens ATCC 23877, the spiramycin producer.</title>
        <authorList>
            <person name="Thibessard A."/>
            <person name="Haas D."/>
            <person name="Gerbaud C."/>
            <person name="Aigle B."/>
            <person name="Lautru S."/>
            <person name="Pernodet J.L."/>
            <person name="Leblond P."/>
        </authorList>
    </citation>
    <scope>NUCLEOTIDE SEQUENCE [LARGE SCALE GENOMIC DNA]</scope>
    <source>
        <strain evidence="5">ATCC 23877 / 3486 / DSM 40053 / JCM 4204 / NBRC 12836 / NRRL B-2516</strain>
    </source>
</reference>
<evidence type="ECO:0000313" key="4">
    <source>
        <dbReference type="EMBL" id="AKZ54893.1"/>
    </source>
</evidence>
<dbReference type="Gene3D" id="3.30.565.10">
    <property type="entry name" value="Histidine kinase-like ATPase, C-terminal domain"/>
    <property type="match status" value="1"/>
</dbReference>
<evidence type="ECO:0000259" key="3">
    <source>
        <dbReference type="Pfam" id="PF13581"/>
    </source>
</evidence>
<evidence type="ECO:0000313" key="5">
    <source>
        <dbReference type="Proteomes" id="UP000061018"/>
    </source>
</evidence>
<accession>A0A0K2APG3</accession>
<feature type="region of interest" description="Disordered" evidence="2">
    <location>
        <begin position="83"/>
        <end position="102"/>
    </location>
</feature>
<dbReference type="STRING" id="1889.SAM40697_1662"/>
<dbReference type="RefSeq" id="WP_053128561.1">
    <property type="nucleotide sequence ID" value="NZ_CP012382.1"/>
</dbReference>
<dbReference type="PANTHER" id="PTHR35526:SF3">
    <property type="entry name" value="ANTI-SIGMA-F FACTOR RSBW"/>
    <property type="match status" value="1"/>
</dbReference>
<evidence type="ECO:0000256" key="1">
    <source>
        <dbReference type="ARBA" id="ARBA00022527"/>
    </source>
</evidence>
<organism evidence="4 5">
    <name type="scientific">Streptomyces ambofaciens (strain ATCC 23877 / 3486 / DSM 40053 / JCM 4204 / NBRC 12836 / NRRL B-2516)</name>
    <dbReference type="NCBI Taxonomy" id="278992"/>
    <lineage>
        <taxon>Bacteria</taxon>
        <taxon>Bacillati</taxon>
        <taxon>Actinomycetota</taxon>
        <taxon>Actinomycetes</taxon>
        <taxon>Kitasatosporales</taxon>
        <taxon>Streptomycetaceae</taxon>
        <taxon>Streptomyces</taxon>
    </lineage>
</organism>
<keyword evidence="1" id="KW-0723">Serine/threonine-protein kinase</keyword>
<dbReference type="Proteomes" id="UP000061018">
    <property type="component" value="Chromosome"/>
</dbReference>
<dbReference type="CDD" id="cd16936">
    <property type="entry name" value="HATPase_RsbW-like"/>
    <property type="match status" value="1"/>
</dbReference>
<evidence type="ECO:0000256" key="2">
    <source>
        <dbReference type="SAM" id="MobiDB-lite"/>
    </source>
</evidence>
<proteinExistence type="predicted"/>
<dbReference type="InterPro" id="IPR050267">
    <property type="entry name" value="Anti-sigma-factor_SerPK"/>
</dbReference>
<dbReference type="GO" id="GO:0004674">
    <property type="term" value="F:protein serine/threonine kinase activity"/>
    <property type="evidence" value="ECO:0007669"/>
    <property type="project" value="UniProtKB-KW"/>
</dbReference>
<dbReference type="EMBL" id="CP012382">
    <property type="protein sequence ID" value="AKZ54893.1"/>
    <property type="molecule type" value="Genomic_DNA"/>
</dbReference>
<feature type="domain" description="Histidine kinase/HSP90-like ATPase" evidence="3">
    <location>
        <begin position="18"/>
        <end position="133"/>
    </location>
</feature>
<name>A0A0K2APG3_STRA7</name>
<keyword evidence="1" id="KW-0808">Transferase</keyword>